<keyword evidence="2" id="KW-1003">Cell membrane</keyword>
<dbReference type="GO" id="GO:0005886">
    <property type="term" value="C:plasma membrane"/>
    <property type="evidence" value="ECO:0007669"/>
    <property type="project" value="UniProtKB-SubCell"/>
</dbReference>
<organism evidence="7 8">
    <name type="scientific">Phormidium tenue NIES-30</name>
    <dbReference type="NCBI Taxonomy" id="549789"/>
    <lineage>
        <taxon>Bacteria</taxon>
        <taxon>Bacillati</taxon>
        <taxon>Cyanobacteriota</taxon>
        <taxon>Cyanophyceae</taxon>
        <taxon>Oscillatoriophycideae</taxon>
        <taxon>Oscillatoriales</taxon>
        <taxon>Oscillatoriaceae</taxon>
        <taxon>Phormidium</taxon>
    </lineage>
</organism>
<dbReference type="InterPro" id="IPR001123">
    <property type="entry name" value="LeuE-type"/>
</dbReference>
<dbReference type="OrthoDB" id="5638726at2"/>
<sequence length="206" mass="21428">MEGWTLMKGVGLGLAIAVPVGPIGLLCIRRSLTQGQLMGLVTGLGAATADGIYGSIAGFGLTAIADLLVRHTQAMQLIGGLFLCYLGFTTLRADPATEAVKVSSRGLWGAYASTLMLTLTNPATILSFIAIFAGLGLVGTSQSWGASLTLIFGVFLGSALWWLCLSWGVTLFSQKLTPSRLKWLNRLAGAAIFGFGAVAIALTFKG</sequence>
<keyword evidence="5 6" id="KW-0472">Membrane</keyword>
<evidence type="ECO:0000256" key="4">
    <source>
        <dbReference type="ARBA" id="ARBA00022989"/>
    </source>
</evidence>
<reference evidence="7 8" key="1">
    <citation type="submission" date="2016-11" db="EMBL/GenBank/DDBJ databases">
        <title>Draft Genome Sequences of Nine Cyanobacterial Strains from Diverse Habitats.</title>
        <authorList>
            <person name="Zhu T."/>
            <person name="Hou S."/>
            <person name="Lu X."/>
            <person name="Hess W.R."/>
        </authorList>
    </citation>
    <scope>NUCLEOTIDE SEQUENCE [LARGE SCALE GENOMIC DNA]</scope>
    <source>
        <strain evidence="7 8">NIES-30</strain>
    </source>
</reference>
<dbReference type="Proteomes" id="UP000185557">
    <property type="component" value="Unassembled WGS sequence"/>
</dbReference>
<gene>
    <name evidence="7" type="ORF">NIES30_19615</name>
</gene>
<dbReference type="GO" id="GO:0015171">
    <property type="term" value="F:amino acid transmembrane transporter activity"/>
    <property type="evidence" value="ECO:0007669"/>
    <property type="project" value="TreeGrafter"/>
</dbReference>
<dbReference type="RefSeq" id="WP_073610146.1">
    <property type="nucleotide sequence ID" value="NZ_MRCG01000017.1"/>
</dbReference>
<feature type="transmembrane region" description="Helical" evidence="6">
    <location>
        <begin position="40"/>
        <end position="62"/>
    </location>
</feature>
<dbReference type="EMBL" id="MRCG01000017">
    <property type="protein sequence ID" value="OKH45338.1"/>
    <property type="molecule type" value="Genomic_DNA"/>
</dbReference>
<evidence type="ECO:0000313" key="8">
    <source>
        <dbReference type="Proteomes" id="UP000185557"/>
    </source>
</evidence>
<evidence type="ECO:0000256" key="3">
    <source>
        <dbReference type="ARBA" id="ARBA00022692"/>
    </source>
</evidence>
<evidence type="ECO:0000256" key="5">
    <source>
        <dbReference type="ARBA" id="ARBA00023136"/>
    </source>
</evidence>
<evidence type="ECO:0000256" key="6">
    <source>
        <dbReference type="SAM" id="Phobius"/>
    </source>
</evidence>
<comment type="subcellular location">
    <subcellularLocation>
        <location evidence="1">Cell membrane</location>
        <topology evidence="1">Multi-pass membrane protein</topology>
    </subcellularLocation>
</comment>
<keyword evidence="3 6" id="KW-0812">Transmembrane</keyword>
<keyword evidence="8" id="KW-1185">Reference proteome</keyword>
<feature type="transmembrane region" description="Helical" evidence="6">
    <location>
        <begin position="150"/>
        <end position="172"/>
    </location>
</feature>
<feature type="transmembrane region" description="Helical" evidence="6">
    <location>
        <begin position="184"/>
        <end position="204"/>
    </location>
</feature>
<dbReference type="STRING" id="549789.NIES30_19615"/>
<dbReference type="Pfam" id="PF01810">
    <property type="entry name" value="LysE"/>
    <property type="match status" value="1"/>
</dbReference>
<keyword evidence="4 6" id="KW-1133">Transmembrane helix</keyword>
<name>A0A1U7J0Y8_9CYAN</name>
<feature type="transmembrane region" description="Helical" evidence="6">
    <location>
        <begin position="74"/>
        <end position="93"/>
    </location>
</feature>
<comment type="caution">
    <text evidence="7">The sequence shown here is derived from an EMBL/GenBank/DDBJ whole genome shotgun (WGS) entry which is preliminary data.</text>
</comment>
<proteinExistence type="predicted"/>
<evidence type="ECO:0000313" key="7">
    <source>
        <dbReference type="EMBL" id="OKH45338.1"/>
    </source>
</evidence>
<feature type="transmembrane region" description="Helical" evidence="6">
    <location>
        <begin position="114"/>
        <end position="138"/>
    </location>
</feature>
<accession>A0A1U7J0Y8</accession>
<dbReference type="AlphaFoldDB" id="A0A1U7J0Y8"/>
<protein>
    <submittedName>
        <fullName evidence="7">Lysine transporter LysE</fullName>
    </submittedName>
</protein>
<evidence type="ECO:0000256" key="2">
    <source>
        <dbReference type="ARBA" id="ARBA00022475"/>
    </source>
</evidence>
<dbReference type="PANTHER" id="PTHR30086:SF20">
    <property type="entry name" value="ARGININE EXPORTER PROTEIN ARGO-RELATED"/>
    <property type="match status" value="1"/>
</dbReference>
<feature type="transmembrane region" description="Helical" evidence="6">
    <location>
        <begin position="6"/>
        <end position="28"/>
    </location>
</feature>
<dbReference type="PANTHER" id="PTHR30086">
    <property type="entry name" value="ARGININE EXPORTER PROTEIN ARGO"/>
    <property type="match status" value="1"/>
</dbReference>
<evidence type="ECO:0000256" key="1">
    <source>
        <dbReference type="ARBA" id="ARBA00004651"/>
    </source>
</evidence>